<dbReference type="Pfam" id="PF00140">
    <property type="entry name" value="Sigma70_r1_2"/>
    <property type="match status" value="1"/>
</dbReference>
<dbReference type="InterPro" id="IPR013325">
    <property type="entry name" value="RNA_pol_sigma_r2"/>
</dbReference>
<dbReference type="InterPro" id="IPR017848">
    <property type="entry name" value="RNA_pol_sigma_RpoD/SigA_cyanob"/>
</dbReference>
<evidence type="ECO:0000256" key="6">
    <source>
        <dbReference type="RuleBase" id="RU362124"/>
    </source>
</evidence>
<dbReference type="InterPro" id="IPR036388">
    <property type="entry name" value="WH-like_DNA-bd_sf"/>
</dbReference>
<gene>
    <name evidence="9" type="primary">sigC</name>
    <name evidence="9" type="ORF">NEA10_08195</name>
</gene>
<keyword evidence="5 6" id="KW-0804">Transcription</keyword>
<dbReference type="NCBIfam" id="TIGR02937">
    <property type="entry name" value="sigma70-ECF"/>
    <property type="match status" value="1"/>
</dbReference>
<dbReference type="NCBIfam" id="TIGR02997">
    <property type="entry name" value="Sig70-cyanoRpoD"/>
    <property type="match status" value="1"/>
</dbReference>
<organism evidence="9 10">
    <name type="scientific">Phormidium yuhuli AB48</name>
    <dbReference type="NCBI Taxonomy" id="2940671"/>
    <lineage>
        <taxon>Bacteria</taxon>
        <taxon>Bacillati</taxon>
        <taxon>Cyanobacteriota</taxon>
        <taxon>Cyanophyceae</taxon>
        <taxon>Oscillatoriophycideae</taxon>
        <taxon>Oscillatoriales</taxon>
        <taxon>Oscillatoriaceae</taxon>
        <taxon>Phormidium</taxon>
        <taxon>Phormidium yuhuli</taxon>
    </lineage>
</organism>
<dbReference type="Proteomes" id="UP001056708">
    <property type="component" value="Chromosome"/>
</dbReference>
<dbReference type="InterPro" id="IPR007627">
    <property type="entry name" value="RNA_pol_sigma70_r2"/>
</dbReference>
<evidence type="ECO:0000259" key="8">
    <source>
        <dbReference type="PROSITE" id="PS00716"/>
    </source>
</evidence>
<evidence type="ECO:0000256" key="5">
    <source>
        <dbReference type="ARBA" id="ARBA00023163"/>
    </source>
</evidence>
<comment type="similarity">
    <text evidence="1 6">Belongs to the sigma-70 factor family.</text>
</comment>
<protein>
    <recommendedName>
        <fullName evidence="6">RNA polymerase sigma factor</fullName>
    </recommendedName>
</protein>
<dbReference type="InterPro" id="IPR050239">
    <property type="entry name" value="Sigma-70_RNA_pol_init_factors"/>
</dbReference>
<reference evidence="9" key="1">
    <citation type="submission" date="2022-06" db="EMBL/GenBank/DDBJ databases">
        <title>Genome sequence of Phormidium yuhuli AB48 isolated from an industrial photobioreactor environment.</title>
        <authorList>
            <person name="Qiu Y."/>
            <person name="Noonan A.J.C."/>
            <person name="Dofher K."/>
            <person name="Koch M."/>
            <person name="Kieft B."/>
            <person name="Lin X."/>
            <person name="Ziels R.M."/>
            <person name="Hallam S.J."/>
        </authorList>
    </citation>
    <scope>NUCLEOTIDE SEQUENCE</scope>
    <source>
        <strain evidence="9">AB48</strain>
    </source>
</reference>
<dbReference type="InterPro" id="IPR013324">
    <property type="entry name" value="RNA_pol_sigma_r3/r4-like"/>
</dbReference>
<dbReference type="EMBL" id="CP098611">
    <property type="protein sequence ID" value="USR93133.1"/>
    <property type="molecule type" value="Genomic_DNA"/>
</dbReference>
<dbReference type="PANTHER" id="PTHR30603">
    <property type="entry name" value="RNA POLYMERASE SIGMA FACTOR RPO"/>
    <property type="match status" value="1"/>
</dbReference>
<dbReference type="Pfam" id="PF04539">
    <property type="entry name" value="Sigma70_r3"/>
    <property type="match status" value="1"/>
</dbReference>
<keyword evidence="4 6" id="KW-0238">DNA-binding</keyword>
<feature type="domain" description="RNA polymerase sigma-70" evidence="8">
    <location>
        <begin position="333"/>
        <end position="359"/>
    </location>
</feature>
<comment type="function">
    <text evidence="6">Sigma factors are initiation factors that promote the attachment of RNA polymerase to specific initiation sites and are then released.</text>
</comment>
<sequence>MEVEYAEADESIRGHRTTTDLVRLYLQEIGKVNLLGRDEEVSVAQKVQRYVSLLEIRETAAEAGDTTMQQYVHLMNTRDRLSSQLGHRPSLERWASEAQIPVSDLKPTLSQGKRYWAKLANISVEELETIQTEGVYAKAHMIKANLRLVVSVAKKYQKRGLELLDLIQEGTIGLERAVEKFDPTRGYRFSTYAYWWIRQGITRAIATQSRTIRLPVHITEKLNKIKKAQRQFSQDNGRTPTINDIANELDMTPEQIREVMLRVPRSISLDAKVGKEKDTELGDLLETDDASPEELLVRESLQRELQQLLADLSSRERDVIRLRYGLGGESPYSLAEIGRALDLSRERVRQIEAKALQKLRQPKRRNRVRDFLEALG</sequence>
<dbReference type="NCBIfam" id="NF005785">
    <property type="entry name" value="PRK07598.1"/>
    <property type="match status" value="1"/>
</dbReference>
<keyword evidence="2 6" id="KW-0805">Transcription regulation</keyword>
<dbReference type="Pfam" id="PF04542">
    <property type="entry name" value="Sigma70_r2"/>
    <property type="match status" value="1"/>
</dbReference>
<dbReference type="PROSITE" id="PS00716">
    <property type="entry name" value="SIGMA70_2"/>
    <property type="match status" value="1"/>
</dbReference>
<evidence type="ECO:0000313" key="10">
    <source>
        <dbReference type="Proteomes" id="UP001056708"/>
    </source>
</evidence>
<dbReference type="PRINTS" id="PR00046">
    <property type="entry name" value="SIGMA70FCT"/>
</dbReference>
<evidence type="ECO:0000256" key="4">
    <source>
        <dbReference type="ARBA" id="ARBA00023125"/>
    </source>
</evidence>
<dbReference type="PROSITE" id="PS00715">
    <property type="entry name" value="SIGMA70_1"/>
    <property type="match status" value="1"/>
</dbReference>
<evidence type="ECO:0000259" key="7">
    <source>
        <dbReference type="PROSITE" id="PS00715"/>
    </source>
</evidence>
<evidence type="ECO:0000313" key="9">
    <source>
        <dbReference type="EMBL" id="USR93133.1"/>
    </source>
</evidence>
<dbReference type="SUPFAM" id="SSF88659">
    <property type="entry name" value="Sigma3 and sigma4 domains of RNA polymerase sigma factors"/>
    <property type="match status" value="2"/>
</dbReference>
<evidence type="ECO:0000256" key="1">
    <source>
        <dbReference type="ARBA" id="ARBA00007788"/>
    </source>
</evidence>
<accession>A0ABY5AV25</accession>
<proteinExistence type="inferred from homology"/>
<dbReference type="InterPro" id="IPR007624">
    <property type="entry name" value="RNA_pol_sigma70_r3"/>
</dbReference>
<dbReference type="InterPro" id="IPR000943">
    <property type="entry name" value="RNA_pol_sigma70"/>
</dbReference>
<dbReference type="Gene3D" id="1.10.10.10">
    <property type="entry name" value="Winged helix-like DNA-binding domain superfamily/Winged helix DNA-binding domain"/>
    <property type="match status" value="2"/>
</dbReference>
<dbReference type="InterPro" id="IPR007630">
    <property type="entry name" value="RNA_pol_sigma70_r4"/>
</dbReference>
<keyword evidence="10" id="KW-1185">Reference proteome</keyword>
<keyword evidence="3 6" id="KW-0731">Sigma factor</keyword>
<evidence type="ECO:0000256" key="3">
    <source>
        <dbReference type="ARBA" id="ARBA00023082"/>
    </source>
</evidence>
<dbReference type="SUPFAM" id="SSF88946">
    <property type="entry name" value="Sigma2 domain of RNA polymerase sigma factors"/>
    <property type="match status" value="1"/>
</dbReference>
<evidence type="ECO:0000256" key="2">
    <source>
        <dbReference type="ARBA" id="ARBA00023015"/>
    </source>
</evidence>
<dbReference type="Pfam" id="PF04545">
    <property type="entry name" value="Sigma70_r4"/>
    <property type="match status" value="1"/>
</dbReference>
<dbReference type="Gene3D" id="1.10.601.10">
    <property type="entry name" value="RNA Polymerase Primary Sigma Factor"/>
    <property type="match status" value="2"/>
</dbReference>
<name>A0ABY5AV25_9CYAN</name>
<dbReference type="InterPro" id="IPR009042">
    <property type="entry name" value="RNA_pol_sigma70_r1_2"/>
</dbReference>
<dbReference type="CDD" id="cd06171">
    <property type="entry name" value="Sigma70_r4"/>
    <property type="match status" value="1"/>
</dbReference>
<feature type="domain" description="RNA polymerase sigma-70" evidence="7">
    <location>
        <begin position="165"/>
        <end position="178"/>
    </location>
</feature>
<dbReference type="InterPro" id="IPR014284">
    <property type="entry name" value="RNA_pol_sigma-70_dom"/>
</dbReference>
<dbReference type="PANTHER" id="PTHR30603:SF60">
    <property type="entry name" value="RNA POLYMERASE SIGMA FACTOR RPOD"/>
    <property type="match status" value="1"/>
</dbReference>